<comment type="caution">
    <text evidence="2">The sequence shown here is derived from an EMBL/GenBank/DDBJ whole genome shotgun (WGS) entry which is preliminary data.</text>
</comment>
<keyword evidence="2" id="KW-0503">Monooxygenase</keyword>
<reference evidence="3 5" key="2">
    <citation type="submission" date="2020-12" db="EMBL/GenBank/DDBJ databases">
        <title>Genome assembly for a thermostable protease producing Bacillus cereus MAKP1 strain isolated from chicken gut.</title>
        <authorList>
            <person name="Malaviya A."/>
        </authorList>
    </citation>
    <scope>NUCLEOTIDE SEQUENCE [LARGE SCALE GENOMIC DNA]</scope>
    <source>
        <strain evidence="3 5">MAKP1</strain>
    </source>
</reference>
<dbReference type="Proteomes" id="UP000613452">
    <property type="component" value="Unassembled WGS sequence"/>
</dbReference>
<dbReference type="AlphaFoldDB" id="A0A9X0G5J8"/>
<evidence type="ECO:0000313" key="5">
    <source>
        <dbReference type="Proteomes" id="UP000613452"/>
    </source>
</evidence>
<dbReference type="PRINTS" id="PR00368">
    <property type="entry name" value="FADPNR"/>
</dbReference>
<dbReference type="Pfam" id="PF13738">
    <property type="entry name" value="Pyr_redox_3"/>
    <property type="match status" value="1"/>
</dbReference>
<organism evidence="2 4">
    <name type="scientific">Bacillus cereus</name>
    <dbReference type="NCBI Taxonomy" id="1396"/>
    <lineage>
        <taxon>Bacteria</taxon>
        <taxon>Bacillati</taxon>
        <taxon>Bacillota</taxon>
        <taxon>Bacilli</taxon>
        <taxon>Bacillales</taxon>
        <taxon>Bacillaceae</taxon>
        <taxon>Bacillus</taxon>
        <taxon>Bacillus cereus group</taxon>
    </lineage>
</organism>
<dbReference type="EMBL" id="JYFW01000035">
    <property type="protein sequence ID" value="KMP15650.1"/>
    <property type="molecule type" value="Genomic_DNA"/>
</dbReference>
<reference evidence="2 4" key="1">
    <citation type="submission" date="2015-02" db="EMBL/GenBank/DDBJ databases">
        <title>Evolution of B. cereus sensu lato: Distribution, horizontal transfer and duplication of chromosomal virulence genes.</title>
        <authorList>
            <person name="Boehm M.-E."/>
            <person name="Huptas C."/>
            <person name="Krey V.M."/>
            <person name="Scherer S."/>
        </authorList>
    </citation>
    <scope>NUCLEOTIDE SEQUENCE [LARGE SCALE GENOMIC DNA]</scope>
    <source>
        <strain evidence="2 4">#17</strain>
    </source>
</reference>
<evidence type="ECO:0000256" key="1">
    <source>
        <dbReference type="ARBA" id="ARBA00023002"/>
    </source>
</evidence>
<evidence type="ECO:0000313" key="3">
    <source>
        <dbReference type="EMBL" id="MBK1608493.1"/>
    </source>
</evidence>
<dbReference type="PANTHER" id="PTHR43539:SF78">
    <property type="entry name" value="FLAVIN-CONTAINING MONOOXYGENASE"/>
    <property type="match status" value="1"/>
</dbReference>
<name>A0A9X0G5J8_BACCE</name>
<dbReference type="GO" id="GO:0050660">
    <property type="term" value="F:flavin adenine dinucleotide binding"/>
    <property type="evidence" value="ECO:0007669"/>
    <property type="project" value="TreeGrafter"/>
</dbReference>
<dbReference type="GeneID" id="92801144"/>
<dbReference type="SUPFAM" id="SSF51905">
    <property type="entry name" value="FAD/NAD(P)-binding domain"/>
    <property type="match status" value="1"/>
</dbReference>
<accession>A0A9X0G5J8</accession>
<dbReference type="Proteomes" id="UP000036243">
    <property type="component" value="Unassembled WGS sequence"/>
</dbReference>
<dbReference type="InterPro" id="IPR050982">
    <property type="entry name" value="Auxin_biosynth/cation_transpt"/>
</dbReference>
<dbReference type="PRINTS" id="PR00469">
    <property type="entry name" value="PNDRDTASEII"/>
</dbReference>
<dbReference type="EMBL" id="JAEFBZ010000001">
    <property type="protein sequence ID" value="MBK1608493.1"/>
    <property type="molecule type" value="Genomic_DNA"/>
</dbReference>
<dbReference type="PANTHER" id="PTHR43539">
    <property type="entry name" value="FLAVIN-BINDING MONOOXYGENASE-LIKE PROTEIN (AFU_ORTHOLOGUE AFUA_4G09220)"/>
    <property type="match status" value="1"/>
</dbReference>
<dbReference type="GO" id="GO:0004497">
    <property type="term" value="F:monooxygenase activity"/>
    <property type="evidence" value="ECO:0007669"/>
    <property type="project" value="UniProtKB-KW"/>
</dbReference>
<evidence type="ECO:0000313" key="4">
    <source>
        <dbReference type="Proteomes" id="UP000036243"/>
    </source>
</evidence>
<keyword evidence="1" id="KW-0560">Oxidoreductase</keyword>
<protein>
    <submittedName>
        <fullName evidence="2">Monooxygenase</fullName>
    </submittedName>
    <submittedName>
        <fullName evidence="3">NAD(P)-binding domain-containing protein</fullName>
    </submittedName>
</protein>
<sequence length="356" mass="39980">MKEILDSIVIGGGQAGLASGYHLQKKGLQFLILEASERTAGSWPYYYESLKLFSPARFSSLPGMQFPGHPDDYPTRNEVIDYLQNYVDNFQLPVMLNQRVESIEKEDGIFKVQTVSGKTFLTRTIINATGSFHSPFNPIIKDQEEFKGNIIHSAMYRSPNQYINQRVVVVGRRNSAVQIALELADVSKVSLAVRKPVQLMKQKVWGKDLHFWLKVLGVDTFPFWRFGKTAPSSGGVIDLGDYKERLARGNPDQRSMFTSFYTDGVVWPDGKKEPIDTVIFATGYHPNLSYFNAIGALDSEGRPLQIAGVSTEVQGVYYVGLEGQRSFSSATLRGVGSDAKFVVRKLISYLKNEYFR</sequence>
<gene>
    <name evidence="3" type="ORF">JCR31_11275</name>
    <name evidence="2" type="ORF">TQ94_19585</name>
</gene>
<proteinExistence type="predicted"/>
<dbReference type="Gene3D" id="3.50.50.60">
    <property type="entry name" value="FAD/NAD(P)-binding domain"/>
    <property type="match status" value="1"/>
</dbReference>
<evidence type="ECO:0000313" key="2">
    <source>
        <dbReference type="EMBL" id="KMP15650.1"/>
    </source>
</evidence>
<dbReference type="InterPro" id="IPR036188">
    <property type="entry name" value="FAD/NAD-bd_sf"/>
</dbReference>
<dbReference type="RefSeq" id="WP_000658827.1">
    <property type="nucleotide sequence ID" value="NZ_AP022878.1"/>
</dbReference>